<keyword evidence="1" id="KW-0732">Signal</keyword>
<feature type="signal peptide" evidence="1">
    <location>
        <begin position="1"/>
        <end position="23"/>
    </location>
</feature>
<protein>
    <submittedName>
        <fullName evidence="3">Alpha/beta fold hydrolase</fullName>
    </submittedName>
</protein>
<keyword evidence="4" id="KW-1185">Reference proteome</keyword>
<dbReference type="InterPro" id="IPR000073">
    <property type="entry name" value="AB_hydrolase_1"/>
</dbReference>
<dbReference type="RefSeq" id="WP_160376105.1">
    <property type="nucleotide sequence ID" value="NZ_WSTB01000011.1"/>
</dbReference>
<keyword evidence="3" id="KW-0378">Hydrolase</keyword>
<feature type="chain" id="PRO_5026163436" evidence="1">
    <location>
        <begin position="24"/>
        <end position="279"/>
    </location>
</feature>
<evidence type="ECO:0000256" key="1">
    <source>
        <dbReference type="SAM" id="SignalP"/>
    </source>
</evidence>
<sequence>MNQKTSKVLSILFFCLTISAAIAQEASTIKYGDNKEAGNFKSINGIQLYYETYGSGKPLLLLHGNGGSIRSHRNRIEYFKKNFQVIAIDSRAHGKSVDDNNPELTYVQMADDIKVLMDSIKIDSAYVWGQSDGGILGLILASKYPQKVSKLAAFGANIFPGKKAIYDELDKMVMDTVKVTKDPKTIKLYNLLAYQPNITEKDLKKIKCPVLLMSGDRDAIRLEHTIKIFDNIENANLFVMPGATHFGSYEKPDLFNMILMDFFTKPFTKISTFEKMTKK</sequence>
<organism evidence="3 4">
    <name type="scientific">Flavobacterium hydrocarbonoxydans</name>
    <dbReference type="NCBI Taxonomy" id="2683249"/>
    <lineage>
        <taxon>Bacteria</taxon>
        <taxon>Pseudomonadati</taxon>
        <taxon>Bacteroidota</taxon>
        <taxon>Flavobacteriia</taxon>
        <taxon>Flavobacteriales</taxon>
        <taxon>Flavobacteriaceae</taxon>
        <taxon>Flavobacterium</taxon>
    </lineage>
</organism>
<evidence type="ECO:0000259" key="2">
    <source>
        <dbReference type="Pfam" id="PF00561"/>
    </source>
</evidence>
<dbReference type="InterPro" id="IPR029058">
    <property type="entry name" value="AB_hydrolase_fold"/>
</dbReference>
<comment type="caution">
    <text evidence="3">The sequence shown here is derived from an EMBL/GenBank/DDBJ whole genome shotgun (WGS) entry which is preliminary data.</text>
</comment>
<dbReference type="Pfam" id="PF00561">
    <property type="entry name" value="Abhydrolase_1"/>
    <property type="match status" value="1"/>
</dbReference>
<proteinExistence type="predicted"/>
<dbReference type="SUPFAM" id="SSF53474">
    <property type="entry name" value="alpha/beta-Hydrolases"/>
    <property type="match status" value="1"/>
</dbReference>
<evidence type="ECO:0000313" key="3">
    <source>
        <dbReference type="EMBL" id="MWB96205.1"/>
    </source>
</evidence>
<dbReference type="Gene3D" id="3.40.50.1820">
    <property type="entry name" value="alpha/beta hydrolase"/>
    <property type="match status" value="1"/>
</dbReference>
<dbReference type="Proteomes" id="UP000471501">
    <property type="component" value="Unassembled WGS sequence"/>
</dbReference>
<gene>
    <name evidence="3" type="ORF">GON26_17725</name>
</gene>
<dbReference type="EMBL" id="WSTB01000011">
    <property type="protein sequence ID" value="MWB96205.1"/>
    <property type="molecule type" value="Genomic_DNA"/>
</dbReference>
<dbReference type="PANTHER" id="PTHR43433:SF5">
    <property type="entry name" value="AB HYDROLASE-1 DOMAIN-CONTAINING PROTEIN"/>
    <property type="match status" value="1"/>
</dbReference>
<dbReference type="GO" id="GO:0046503">
    <property type="term" value="P:glycerolipid catabolic process"/>
    <property type="evidence" value="ECO:0007669"/>
    <property type="project" value="TreeGrafter"/>
</dbReference>
<name>A0A6I4NUM9_9FLAO</name>
<accession>A0A6I4NUM9</accession>
<dbReference type="InterPro" id="IPR050471">
    <property type="entry name" value="AB_hydrolase"/>
</dbReference>
<feature type="domain" description="AB hydrolase-1" evidence="2">
    <location>
        <begin position="57"/>
        <end position="166"/>
    </location>
</feature>
<dbReference type="AlphaFoldDB" id="A0A6I4NUM9"/>
<dbReference type="PANTHER" id="PTHR43433">
    <property type="entry name" value="HYDROLASE, ALPHA/BETA FOLD FAMILY PROTEIN"/>
    <property type="match status" value="1"/>
</dbReference>
<reference evidence="3 4" key="1">
    <citation type="submission" date="2019-12" db="EMBL/GenBank/DDBJ databases">
        <authorList>
            <person name="Kim Y.S."/>
        </authorList>
    </citation>
    <scope>NUCLEOTIDE SEQUENCE [LARGE SCALE GENOMIC DNA]</scope>
    <source>
        <strain evidence="3 4">GA093</strain>
    </source>
</reference>
<dbReference type="GO" id="GO:0004806">
    <property type="term" value="F:triacylglycerol lipase activity"/>
    <property type="evidence" value="ECO:0007669"/>
    <property type="project" value="TreeGrafter"/>
</dbReference>
<evidence type="ECO:0000313" key="4">
    <source>
        <dbReference type="Proteomes" id="UP000471501"/>
    </source>
</evidence>